<dbReference type="Proteomes" id="UP000523447">
    <property type="component" value="Unassembled WGS sequence"/>
</dbReference>
<organism evidence="1 2">
    <name type="scientific">Nocardia veterana</name>
    <dbReference type="NCBI Taxonomy" id="132249"/>
    <lineage>
        <taxon>Bacteria</taxon>
        <taxon>Bacillati</taxon>
        <taxon>Actinomycetota</taxon>
        <taxon>Actinomycetes</taxon>
        <taxon>Mycobacteriales</taxon>
        <taxon>Nocardiaceae</taxon>
        <taxon>Nocardia</taxon>
    </lineage>
</organism>
<evidence type="ECO:0000313" key="1">
    <source>
        <dbReference type="EMBL" id="NKY86251.1"/>
    </source>
</evidence>
<proteinExistence type="predicted"/>
<gene>
    <name evidence="1" type="ORF">HGA07_11515</name>
</gene>
<keyword evidence="2" id="KW-1185">Reference proteome</keyword>
<protein>
    <submittedName>
        <fullName evidence="1">Uncharacterized protein</fullName>
    </submittedName>
</protein>
<reference evidence="1 2" key="1">
    <citation type="submission" date="2020-04" db="EMBL/GenBank/DDBJ databases">
        <title>MicrobeNet Type strains.</title>
        <authorList>
            <person name="Nicholson A.C."/>
        </authorList>
    </citation>
    <scope>NUCLEOTIDE SEQUENCE [LARGE SCALE GENOMIC DNA]</scope>
    <source>
        <strain evidence="1 2">DSM 44445</strain>
    </source>
</reference>
<dbReference type="AlphaFoldDB" id="A0A7X6LY02"/>
<sequence>MVLAVTLSALGVGCSDSTEATSDAEVEPSGLGKEVTMPIAAAVATLVTPGEEPRSPLRPAIRPGTSQQVTLRTDHHIEQQINDQDAGDFSPPAVTIPLTAQTDHNGIDLTLGAVTSTDPALAQQLSNADGSHAGFRMSDDGTITWLRLTTTPATPEGARAALERAFTQAVHHALAFPTEPVGEGAVWTVHQQVAGELQPSEVDQVTTATLTSRVGNLATIALDITQTPKSSAWSLPNNAGSLDIIDYAMHGTGTVTVDLGLPLPVAGSVSIGGRLSYLEPRSSVILRQNLSTRMQWDS</sequence>
<name>A0A7X6LY02_9NOCA</name>
<dbReference type="EMBL" id="JAAXPE010000009">
    <property type="protein sequence ID" value="NKY86251.1"/>
    <property type="molecule type" value="Genomic_DNA"/>
</dbReference>
<comment type="caution">
    <text evidence="1">The sequence shown here is derived from an EMBL/GenBank/DDBJ whole genome shotgun (WGS) entry which is preliminary data.</text>
</comment>
<evidence type="ECO:0000313" key="2">
    <source>
        <dbReference type="Proteomes" id="UP000523447"/>
    </source>
</evidence>
<accession>A0A7X6LY02</accession>